<dbReference type="GO" id="GO:0005886">
    <property type="term" value="C:plasma membrane"/>
    <property type="evidence" value="ECO:0007669"/>
    <property type="project" value="UniProtKB-SubCell"/>
</dbReference>
<evidence type="ECO:0000256" key="10">
    <source>
        <dbReference type="ARBA" id="ARBA00023224"/>
    </source>
</evidence>
<dbReference type="GO" id="GO:0004964">
    <property type="term" value="F:luteinizing hormone receptor activity"/>
    <property type="evidence" value="ECO:0007669"/>
    <property type="project" value="TreeGrafter"/>
</dbReference>
<dbReference type="Proteomes" id="UP000314983">
    <property type="component" value="Chromosome 9"/>
</dbReference>
<dbReference type="GO" id="GO:0022602">
    <property type="term" value="P:ovulation cycle process"/>
    <property type="evidence" value="ECO:0007669"/>
    <property type="project" value="TreeGrafter"/>
</dbReference>
<evidence type="ECO:0000256" key="7">
    <source>
        <dbReference type="ARBA" id="ARBA00023040"/>
    </source>
</evidence>
<dbReference type="InterPro" id="IPR002131">
    <property type="entry name" value="Gphrmn_rcpt_fam"/>
</dbReference>
<keyword evidence="2" id="KW-1003">Cell membrane</keyword>
<dbReference type="Ensembl" id="ENSEEET00000060574.1">
    <property type="protein sequence ID" value="ENSEEEP00000055209.1"/>
    <property type="gene ID" value="ENSEEEG00000004814.2"/>
</dbReference>
<organism evidence="14 15">
    <name type="scientific">Electrophorus electricus</name>
    <name type="common">Electric eel</name>
    <name type="synonym">Gymnotus electricus</name>
    <dbReference type="NCBI Taxonomy" id="8005"/>
    <lineage>
        <taxon>Eukaryota</taxon>
        <taxon>Metazoa</taxon>
        <taxon>Chordata</taxon>
        <taxon>Craniata</taxon>
        <taxon>Vertebrata</taxon>
        <taxon>Euteleostomi</taxon>
        <taxon>Actinopterygii</taxon>
        <taxon>Neopterygii</taxon>
        <taxon>Teleostei</taxon>
        <taxon>Ostariophysi</taxon>
        <taxon>Gymnotiformes</taxon>
        <taxon>Gymnotoidei</taxon>
        <taxon>Gymnotidae</taxon>
        <taxon>Electrophorus</taxon>
    </lineage>
</organism>
<dbReference type="CDD" id="cd15136">
    <property type="entry name" value="7tmA_Glyco_hormone_R"/>
    <property type="match status" value="1"/>
</dbReference>
<dbReference type="AlphaFoldDB" id="A0AAY5EF74"/>
<keyword evidence="15" id="KW-1185">Reference proteome</keyword>
<keyword evidence="5" id="KW-0677">Repeat</keyword>
<keyword evidence="10" id="KW-0807">Transducer</keyword>
<dbReference type="SUPFAM" id="SSF52058">
    <property type="entry name" value="L domain-like"/>
    <property type="match status" value="1"/>
</dbReference>
<dbReference type="GO" id="GO:0008528">
    <property type="term" value="F:G protein-coupled peptide receptor activity"/>
    <property type="evidence" value="ECO:0007669"/>
    <property type="project" value="TreeGrafter"/>
</dbReference>
<dbReference type="InterPro" id="IPR017452">
    <property type="entry name" value="GPCR_Rhodpsn_7TM"/>
</dbReference>
<proteinExistence type="predicted"/>
<dbReference type="GO" id="GO:0007200">
    <property type="term" value="P:phospholipase C-activating G protein-coupled receptor signaling pathway"/>
    <property type="evidence" value="ECO:0007669"/>
    <property type="project" value="TreeGrafter"/>
</dbReference>
<evidence type="ECO:0000259" key="13">
    <source>
        <dbReference type="PROSITE" id="PS50262"/>
    </source>
</evidence>
<dbReference type="InterPro" id="IPR032675">
    <property type="entry name" value="LRR_dom_sf"/>
</dbReference>
<dbReference type="PANTHER" id="PTHR24372:SF1">
    <property type="entry name" value="LUTROPIN-CHORIOGONADOTROPIC HORMONE RECEPTOR"/>
    <property type="match status" value="1"/>
</dbReference>
<evidence type="ECO:0000256" key="5">
    <source>
        <dbReference type="ARBA" id="ARBA00022737"/>
    </source>
</evidence>
<dbReference type="SUPFAM" id="SSF81321">
    <property type="entry name" value="Family A G protein-coupled receptor-like"/>
    <property type="match status" value="1"/>
</dbReference>
<dbReference type="GO" id="GO:0008584">
    <property type="term" value="P:male gonad development"/>
    <property type="evidence" value="ECO:0007669"/>
    <property type="project" value="TreeGrafter"/>
</dbReference>
<feature type="chain" id="PRO_5044252917" evidence="12">
    <location>
        <begin position="22"/>
        <end position="649"/>
    </location>
</feature>
<dbReference type="GO" id="GO:0007189">
    <property type="term" value="P:adenylate cyclase-activating G protein-coupled receptor signaling pathway"/>
    <property type="evidence" value="ECO:0007669"/>
    <property type="project" value="TreeGrafter"/>
</dbReference>
<dbReference type="FunFam" id="1.20.1070.10:FF:000181">
    <property type="entry name" value="Thyrotropin receptor"/>
    <property type="match status" value="1"/>
</dbReference>
<reference evidence="14 15" key="1">
    <citation type="submission" date="2020-05" db="EMBL/GenBank/DDBJ databases">
        <title>Electrophorus electricus (electric eel) genome, fEleEle1, primary haplotype.</title>
        <authorList>
            <person name="Myers G."/>
            <person name="Meyer A."/>
            <person name="Fedrigo O."/>
            <person name="Formenti G."/>
            <person name="Rhie A."/>
            <person name="Tracey A."/>
            <person name="Sims Y."/>
            <person name="Jarvis E.D."/>
        </authorList>
    </citation>
    <scope>NUCLEOTIDE SEQUENCE [LARGE SCALE GENOMIC DNA]</scope>
</reference>
<evidence type="ECO:0000256" key="2">
    <source>
        <dbReference type="ARBA" id="ARBA00022475"/>
    </source>
</evidence>
<evidence type="ECO:0000256" key="3">
    <source>
        <dbReference type="ARBA" id="ARBA00022614"/>
    </source>
</evidence>
<feature type="transmembrane region" description="Helical" evidence="11">
    <location>
        <begin position="579"/>
        <end position="599"/>
    </location>
</feature>
<accession>A0AAY5EF74</accession>
<dbReference type="PRINTS" id="PR00373">
    <property type="entry name" value="GLYCHORMONER"/>
</dbReference>
<sequence>MPPHMLWLLAVLVSAGDVCHCRTYSCPAICQCTTERVSCNRHTQENSQATLYDLVLLCFFCSEISQSDSIRTIQGKAFLSIHSLEEISIQNINQLMAIENGAFTDLPKLRYLSICNTGVRHFPDLSTISSMELFFFLSADTVTFMPFFKTFNIQTTEMGFFVNVSLFRNLVRNGFTEIKSHAFNGTRLDKVYVSIKLSGNVHIFRHATSRHVYKKLDVSSTALQALPTWGLTAVKVLKARSTPALKTLPPLENLLDLQEAELTYPSHCCAFHNRRLHNRHLLLHSDVSGQELSDLQEINFHYPDMELCINSRPFKCSPKPDAFNPCEDLLGYDFLRCITWVITASALMGNLAVLVVLLSSPQKMTVSRFLMCNLAFADLCMGLYLLLIALVDHWSRREYYNHAMAWQTGTGCSVAGFLTVFASELSVYTLTTITLERWHTITNAMQTDRRLRPRHVVAMMAAGWGFSLLVALLPVFGVSNYSKVSICLPMDIETPASQGYVVALLVLNMAAFLTVCACYVGIYLSVRKPNMATRHGDTRIAKRMAVLIFTDFLCMAPISFFAISAAMRMPLITVSQSKILLVLFYPINSLCNPFLYTIFTRAFRRDMYMLLSRCGYCQINYCLSVHSYSIHHSVLHSYILFTLAKSHVC</sequence>
<evidence type="ECO:0000256" key="12">
    <source>
        <dbReference type="SAM" id="SignalP"/>
    </source>
</evidence>
<dbReference type="Gene3D" id="1.20.1070.10">
    <property type="entry name" value="Rhodopsin 7-helix transmembrane proteins"/>
    <property type="match status" value="1"/>
</dbReference>
<evidence type="ECO:0000256" key="9">
    <source>
        <dbReference type="ARBA" id="ARBA00023170"/>
    </source>
</evidence>
<dbReference type="PROSITE" id="PS50262">
    <property type="entry name" value="G_PROTEIN_RECEP_F1_2"/>
    <property type="match status" value="1"/>
</dbReference>
<feature type="transmembrane region" description="Helical" evidence="11">
    <location>
        <begin position="545"/>
        <end position="567"/>
    </location>
</feature>
<evidence type="ECO:0000256" key="4">
    <source>
        <dbReference type="ARBA" id="ARBA00022692"/>
    </source>
</evidence>
<feature type="signal peptide" evidence="12">
    <location>
        <begin position="1"/>
        <end position="21"/>
    </location>
</feature>
<name>A0AAY5EF74_ELEEL</name>
<reference evidence="14" key="3">
    <citation type="submission" date="2025-09" db="UniProtKB">
        <authorList>
            <consortium name="Ensembl"/>
        </authorList>
    </citation>
    <scope>IDENTIFICATION</scope>
</reference>
<dbReference type="PANTHER" id="PTHR24372">
    <property type="entry name" value="GLYCOPROTEIN HORMONE RECEPTOR"/>
    <property type="match status" value="1"/>
</dbReference>
<keyword evidence="9" id="KW-0675">Receptor</keyword>
<evidence type="ECO:0000313" key="14">
    <source>
        <dbReference type="Ensembl" id="ENSEEEP00000055209.1"/>
    </source>
</evidence>
<dbReference type="PROSITE" id="PS00237">
    <property type="entry name" value="G_PROTEIN_RECEP_F1_1"/>
    <property type="match status" value="1"/>
</dbReference>
<protein>
    <submittedName>
        <fullName evidence="14">Luteinizing hormone/choriogonadotropin receptor</fullName>
    </submittedName>
</protein>
<evidence type="ECO:0000256" key="6">
    <source>
        <dbReference type="ARBA" id="ARBA00022989"/>
    </source>
</evidence>
<dbReference type="InterPro" id="IPR000276">
    <property type="entry name" value="GPCR_Rhodpsn"/>
</dbReference>
<dbReference type="Pfam" id="PF00001">
    <property type="entry name" value="7tm_1"/>
    <property type="match status" value="1"/>
</dbReference>
<evidence type="ECO:0000256" key="8">
    <source>
        <dbReference type="ARBA" id="ARBA00023136"/>
    </source>
</evidence>
<feature type="transmembrane region" description="Helical" evidence="11">
    <location>
        <begin position="499"/>
        <end position="524"/>
    </location>
</feature>
<feature type="transmembrane region" description="Helical" evidence="11">
    <location>
        <begin position="338"/>
        <end position="358"/>
    </location>
</feature>
<feature type="domain" description="G-protein coupled receptors family 1 profile" evidence="13">
    <location>
        <begin position="349"/>
        <end position="596"/>
    </location>
</feature>
<keyword evidence="8 11" id="KW-0472">Membrane</keyword>
<dbReference type="GeneTree" id="ENSGT00940000157364"/>
<gene>
    <name evidence="14" type="primary">LHCGR</name>
</gene>
<keyword evidence="7" id="KW-0297">G-protein coupled receptor</keyword>
<comment type="subcellular location">
    <subcellularLocation>
        <location evidence="1">Cell membrane</location>
        <topology evidence="1">Multi-pass membrane protein</topology>
    </subcellularLocation>
</comment>
<keyword evidence="12" id="KW-0732">Signal</keyword>
<feature type="transmembrane region" description="Helical" evidence="11">
    <location>
        <begin position="414"/>
        <end position="435"/>
    </location>
</feature>
<feature type="transmembrane region" description="Helical" evidence="11">
    <location>
        <begin position="370"/>
        <end position="394"/>
    </location>
</feature>
<keyword evidence="6 11" id="KW-1133">Transmembrane helix</keyword>
<evidence type="ECO:0000256" key="11">
    <source>
        <dbReference type="SAM" id="Phobius"/>
    </source>
</evidence>
<dbReference type="PRINTS" id="PR00237">
    <property type="entry name" value="GPCRRHODOPSN"/>
</dbReference>
<evidence type="ECO:0000256" key="1">
    <source>
        <dbReference type="ARBA" id="ARBA00004651"/>
    </source>
</evidence>
<dbReference type="GO" id="GO:0009755">
    <property type="term" value="P:hormone-mediated signaling pathway"/>
    <property type="evidence" value="ECO:0007669"/>
    <property type="project" value="TreeGrafter"/>
</dbReference>
<reference evidence="14" key="2">
    <citation type="submission" date="2025-08" db="UniProtKB">
        <authorList>
            <consortium name="Ensembl"/>
        </authorList>
    </citation>
    <scope>IDENTIFICATION</scope>
</reference>
<evidence type="ECO:0000313" key="15">
    <source>
        <dbReference type="Proteomes" id="UP000314983"/>
    </source>
</evidence>
<dbReference type="GO" id="GO:0001541">
    <property type="term" value="P:ovarian follicle development"/>
    <property type="evidence" value="ECO:0007669"/>
    <property type="project" value="TreeGrafter"/>
</dbReference>
<dbReference type="Gene3D" id="3.80.10.10">
    <property type="entry name" value="Ribonuclease Inhibitor"/>
    <property type="match status" value="1"/>
</dbReference>
<feature type="transmembrane region" description="Helical" evidence="11">
    <location>
        <begin position="456"/>
        <end position="479"/>
    </location>
</feature>
<keyword evidence="4 11" id="KW-0812">Transmembrane</keyword>
<keyword evidence="3" id="KW-0433">Leucine-rich repeat</keyword>